<dbReference type="PANTHER" id="PTHR46395">
    <property type="entry name" value="ADP-RIBOSYLATION FACTOR GTPASE-ACTIVATING PROTEIN 1"/>
    <property type="match status" value="1"/>
</dbReference>
<evidence type="ECO:0000256" key="4">
    <source>
        <dbReference type="ARBA" id="ARBA00022833"/>
    </source>
</evidence>
<evidence type="ECO:0000256" key="5">
    <source>
        <dbReference type="PROSITE-ProRule" id="PRU00288"/>
    </source>
</evidence>
<feature type="region of interest" description="Disordered" evidence="6">
    <location>
        <begin position="175"/>
        <end position="230"/>
    </location>
</feature>
<dbReference type="InterPro" id="IPR001164">
    <property type="entry name" value="ArfGAP_dom"/>
</dbReference>
<dbReference type="CDD" id="cd08830">
    <property type="entry name" value="ArfGap_ArfGap1"/>
    <property type="match status" value="1"/>
</dbReference>
<dbReference type="InterPro" id="IPR038508">
    <property type="entry name" value="ArfGAP_dom_sf"/>
</dbReference>
<dbReference type="Gene3D" id="1.10.220.150">
    <property type="entry name" value="Arf GTPase activating protein"/>
    <property type="match status" value="1"/>
</dbReference>
<feature type="compositionally biased region" description="Low complexity" evidence="6">
    <location>
        <begin position="343"/>
        <end position="354"/>
    </location>
</feature>
<proteinExistence type="predicted"/>
<accession>A0A2H6KBU1</accession>
<dbReference type="Pfam" id="PF01412">
    <property type="entry name" value="ArfGap"/>
    <property type="match status" value="1"/>
</dbReference>
<dbReference type="InterPro" id="IPR037278">
    <property type="entry name" value="ARFGAP/RecO"/>
</dbReference>
<keyword evidence="2" id="KW-0479">Metal-binding</keyword>
<dbReference type="GO" id="GO:0030100">
    <property type="term" value="P:regulation of endocytosis"/>
    <property type="evidence" value="ECO:0007669"/>
    <property type="project" value="TreeGrafter"/>
</dbReference>
<name>A0A2H6KBU1_9APIC</name>
<keyword evidence="9" id="KW-1185">Reference proteome</keyword>
<dbReference type="VEuPathDB" id="PiroplasmaDB:BOVATA_019220"/>
<evidence type="ECO:0000256" key="6">
    <source>
        <dbReference type="SAM" id="MobiDB-lite"/>
    </source>
</evidence>
<dbReference type="AlphaFoldDB" id="A0A2H6KBU1"/>
<gene>
    <name evidence="8" type="ORF">BOVATA_019220</name>
</gene>
<protein>
    <submittedName>
        <fullName evidence="8">ARF1-directed GTPase-activating protein</fullName>
    </submittedName>
</protein>
<organism evidence="8 9">
    <name type="scientific">Babesia ovata</name>
    <dbReference type="NCBI Taxonomy" id="189622"/>
    <lineage>
        <taxon>Eukaryota</taxon>
        <taxon>Sar</taxon>
        <taxon>Alveolata</taxon>
        <taxon>Apicomplexa</taxon>
        <taxon>Aconoidasida</taxon>
        <taxon>Piroplasmida</taxon>
        <taxon>Babesiidae</taxon>
        <taxon>Babesia</taxon>
    </lineage>
</organism>
<dbReference type="GeneID" id="39874199"/>
<dbReference type="EMBL" id="BDSA01000002">
    <property type="protein sequence ID" value="GBE60429.1"/>
    <property type="molecule type" value="Genomic_DNA"/>
</dbReference>
<evidence type="ECO:0000256" key="3">
    <source>
        <dbReference type="ARBA" id="ARBA00022771"/>
    </source>
</evidence>
<evidence type="ECO:0000259" key="7">
    <source>
        <dbReference type="PROSITE" id="PS50115"/>
    </source>
</evidence>
<comment type="caution">
    <text evidence="8">The sequence shown here is derived from an EMBL/GenBank/DDBJ whole genome shotgun (WGS) entry which is preliminary data.</text>
</comment>
<dbReference type="SMART" id="SM00105">
    <property type="entry name" value="ArfGap"/>
    <property type="match status" value="1"/>
</dbReference>
<dbReference type="RefSeq" id="XP_028866672.1">
    <property type="nucleotide sequence ID" value="XM_029010839.1"/>
</dbReference>
<dbReference type="GO" id="GO:0005096">
    <property type="term" value="F:GTPase activator activity"/>
    <property type="evidence" value="ECO:0007669"/>
    <property type="project" value="UniProtKB-KW"/>
</dbReference>
<keyword evidence="4" id="KW-0862">Zinc</keyword>
<sequence>MDGQNSMQQLQELLAMEGNGVCFDCGAHGPSWVSLSHGSFICLSCSGVHRGFGLSVSFVKSVNMDTWSARQMLYMKHGGNQKLKSFFDEMKIMDLPLSLRYKTEGAAYYRKRLRALVDGAPLPPMIDAEVACRLEEQTPGSLATTPHSVISAPISPSNSMAMPFTQVNIDATDAAAEEDGGSTSTYPNVPQINLQTSPSMNEPPSYQPSQIPGRHSAPPGPQRKRSQKSDFFGSLGSMFGSFVDTAISTAGNAVNEIKNRGVIDQAKGVLETSKSWIETQGKKIATSVQDPEWWENSHMKAKHEASKVAHHLSTAASTAQNWIQKKVAEMQNSSEPPSRHGSSDASSSSFKPQPRTQPGPIGVMGGANLWTEPKDPDADDVNPIIEQYQQPQ</sequence>
<dbReference type="Proteomes" id="UP000236319">
    <property type="component" value="Unassembled WGS sequence"/>
</dbReference>
<dbReference type="SUPFAM" id="SSF57863">
    <property type="entry name" value="ArfGap/RecO-like zinc finger"/>
    <property type="match status" value="1"/>
</dbReference>
<evidence type="ECO:0000313" key="9">
    <source>
        <dbReference type="Proteomes" id="UP000236319"/>
    </source>
</evidence>
<dbReference type="GO" id="GO:0032012">
    <property type="term" value="P:regulation of ARF protein signal transduction"/>
    <property type="evidence" value="ECO:0007669"/>
    <property type="project" value="TreeGrafter"/>
</dbReference>
<dbReference type="OrthoDB" id="983479at2759"/>
<dbReference type="GO" id="GO:0008270">
    <property type="term" value="F:zinc ion binding"/>
    <property type="evidence" value="ECO:0007669"/>
    <property type="project" value="UniProtKB-KW"/>
</dbReference>
<keyword evidence="3 5" id="KW-0863">Zinc-finger</keyword>
<feature type="region of interest" description="Disordered" evidence="6">
    <location>
        <begin position="329"/>
        <end position="392"/>
    </location>
</feature>
<dbReference type="PROSITE" id="PS50115">
    <property type="entry name" value="ARFGAP"/>
    <property type="match status" value="1"/>
</dbReference>
<evidence type="ECO:0000313" key="8">
    <source>
        <dbReference type="EMBL" id="GBE60429.1"/>
    </source>
</evidence>
<feature type="compositionally biased region" description="Polar residues" evidence="6">
    <location>
        <begin position="181"/>
        <end position="210"/>
    </location>
</feature>
<dbReference type="GO" id="GO:0000139">
    <property type="term" value="C:Golgi membrane"/>
    <property type="evidence" value="ECO:0007669"/>
    <property type="project" value="TreeGrafter"/>
</dbReference>
<dbReference type="PRINTS" id="PR00405">
    <property type="entry name" value="REVINTRACTNG"/>
</dbReference>
<evidence type="ECO:0000256" key="1">
    <source>
        <dbReference type="ARBA" id="ARBA00022468"/>
    </source>
</evidence>
<reference evidence="8 9" key="1">
    <citation type="journal article" date="2017" name="BMC Genomics">
        <title>Whole-genome assembly of Babesia ovata and comparative genomics between closely related pathogens.</title>
        <authorList>
            <person name="Yamagishi J."/>
            <person name="Asada M."/>
            <person name="Hakimi H."/>
            <person name="Tanaka T.Q."/>
            <person name="Sugimoto C."/>
            <person name="Kawazu S."/>
        </authorList>
    </citation>
    <scope>NUCLEOTIDE SEQUENCE [LARGE SCALE GENOMIC DNA]</scope>
    <source>
        <strain evidence="8 9">Miyake</strain>
    </source>
</reference>
<evidence type="ECO:0000256" key="2">
    <source>
        <dbReference type="ARBA" id="ARBA00022723"/>
    </source>
</evidence>
<keyword evidence="1" id="KW-0343">GTPase activation</keyword>
<dbReference type="PANTHER" id="PTHR46395:SF1">
    <property type="entry name" value="ADP-RIBOSYLATION FACTOR GTPASE-ACTIVATING PROTEIN 1"/>
    <property type="match status" value="1"/>
</dbReference>
<feature type="domain" description="Arf-GAP" evidence="7">
    <location>
        <begin position="7"/>
        <end position="88"/>
    </location>
</feature>